<dbReference type="CTD" id="6759900"/>
<dbReference type="SUPFAM" id="SSF52540">
    <property type="entry name" value="P-loop containing nucleoside triphosphate hydrolases"/>
    <property type="match status" value="1"/>
</dbReference>
<dbReference type="Pfam" id="PF00225">
    <property type="entry name" value="Kinesin"/>
    <property type="match status" value="1"/>
</dbReference>
<keyword evidence="6" id="KW-1185">Reference proteome</keyword>
<dbReference type="Gene3D" id="3.40.850.10">
    <property type="entry name" value="Kinesin motor domain"/>
    <property type="match status" value="1"/>
</dbReference>
<dbReference type="GO" id="GO:0005524">
    <property type="term" value="F:ATP binding"/>
    <property type="evidence" value="ECO:0007669"/>
    <property type="project" value="UniProtKB-UniRule"/>
</dbReference>
<dbReference type="OrthoDB" id="3176171at2759"/>
<evidence type="ECO:0000256" key="3">
    <source>
        <dbReference type="PROSITE-ProRule" id="PRU00283"/>
    </source>
</evidence>
<accession>B3SEL6</accession>
<dbReference type="STRING" id="10228.B3SEL6"/>
<dbReference type="PANTHER" id="PTHR47117">
    <property type="entry name" value="STAR-RELATED LIPID TRANSFER PROTEIN 9"/>
    <property type="match status" value="1"/>
</dbReference>
<evidence type="ECO:0000256" key="2">
    <source>
        <dbReference type="ARBA" id="ARBA00022840"/>
    </source>
</evidence>
<dbReference type="InParanoid" id="B3SEL6"/>
<evidence type="ECO:0000256" key="1">
    <source>
        <dbReference type="ARBA" id="ARBA00022741"/>
    </source>
</evidence>
<dbReference type="GO" id="GO:0007018">
    <property type="term" value="P:microtubule-based movement"/>
    <property type="evidence" value="ECO:0007669"/>
    <property type="project" value="InterPro"/>
</dbReference>
<evidence type="ECO:0000259" key="4">
    <source>
        <dbReference type="PROSITE" id="PS50067"/>
    </source>
</evidence>
<dbReference type="PhylomeDB" id="B3SEL6"/>
<dbReference type="eggNOG" id="KOG0245">
    <property type="taxonomic scope" value="Eukaryota"/>
</dbReference>
<dbReference type="RefSeq" id="XP_002118685.1">
    <property type="nucleotide sequence ID" value="XM_002118649.1"/>
</dbReference>
<proteinExistence type="inferred from homology"/>
<keyword evidence="1 3" id="KW-0547">Nucleotide-binding</keyword>
<dbReference type="GO" id="GO:0008017">
    <property type="term" value="F:microtubule binding"/>
    <property type="evidence" value="ECO:0007669"/>
    <property type="project" value="InterPro"/>
</dbReference>
<dbReference type="SMART" id="SM00129">
    <property type="entry name" value="KISc"/>
    <property type="match status" value="1"/>
</dbReference>
<name>B3SEL6_TRIAD</name>
<dbReference type="EMBL" id="DS985539">
    <property type="protein sequence ID" value="EDV18828.1"/>
    <property type="molecule type" value="Genomic_DNA"/>
</dbReference>
<dbReference type="KEGG" id="tad:TRIADDRAFT_62704"/>
<dbReference type="AlphaFoldDB" id="B3SEL6"/>
<feature type="binding site" evidence="3">
    <location>
        <begin position="68"/>
        <end position="75"/>
    </location>
    <ligand>
        <name>ATP</name>
        <dbReference type="ChEBI" id="CHEBI:30616"/>
    </ligand>
</feature>
<dbReference type="GeneID" id="6759900"/>
<dbReference type="InterPro" id="IPR027417">
    <property type="entry name" value="P-loop_NTPase"/>
</dbReference>
<keyword evidence="2 3" id="KW-0067">ATP-binding</keyword>
<dbReference type="InterPro" id="IPR036961">
    <property type="entry name" value="Kinesin_motor_dom_sf"/>
</dbReference>
<evidence type="ECO:0000313" key="6">
    <source>
        <dbReference type="Proteomes" id="UP000009022"/>
    </source>
</evidence>
<evidence type="ECO:0000313" key="5">
    <source>
        <dbReference type="EMBL" id="EDV18828.1"/>
    </source>
</evidence>
<dbReference type="HOGENOM" id="CLU_001485_2_9_1"/>
<gene>
    <name evidence="5" type="ORF">TRIADDRAFT_62704</name>
</gene>
<feature type="non-terminal residue" evidence="5">
    <location>
        <position position="136"/>
    </location>
</feature>
<dbReference type="PROSITE" id="PS50067">
    <property type="entry name" value="KINESIN_MOTOR_2"/>
    <property type="match status" value="1"/>
</dbReference>
<dbReference type="InterPro" id="IPR001752">
    <property type="entry name" value="Kinesin_motor_dom"/>
</dbReference>
<feature type="domain" description="Kinesin motor" evidence="4">
    <location>
        <begin position="5"/>
        <end position="136"/>
    </location>
</feature>
<reference evidence="5 6" key="1">
    <citation type="journal article" date="2008" name="Nature">
        <title>The Trichoplax genome and the nature of placozoans.</title>
        <authorList>
            <person name="Srivastava M."/>
            <person name="Begovic E."/>
            <person name="Chapman J."/>
            <person name="Putnam N.H."/>
            <person name="Hellsten U."/>
            <person name="Kawashima T."/>
            <person name="Kuo A."/>
            <person name="Mitros T."/>
            <person name="Salamov A."/>
            <person name="Carpenter M.L."/>
            <person name="Signorovitch A.Y."/>
            <person name="Moreno M.A."/>
            <person name="Kamm K."/>
            <person name="Grimwood J."/>
            <person name="Schmutz J."/>
            <person name="Shapiro H."/>
            <person name="Grigoriev I.V."/>
            <person name="Buss L.W."/>
            <person name="Schierwater B."/>
            <person name="Dellaporta S.L."/>
            <person name="Rokhsar D.S."/>
        </authorList>
    </citation>
    <scope>NUCLEOTIDE SEQUENCE [LARGE SCALE GENOMIC DNA]</scope>
    <source>
        <strain evidence="5 6">Grell-BS-1999</strain>
    </source>
</reference>
<keyword evidence="3" id="KW-0505">Motor protein</keyword>
<protein>
    <recommendedName>
        <fullName evidence="4">Kinesin motor domain-containing protein</fullName>
    </recommendedName>
</protein>
<dbReference type="Proteomes" id="UP000009022">
    <property type="component" value="Unassembled WGS sequence"/>
</dbReference>
<dbReference type="OMA" id="WDRIDAT"/>
<sequence length="136" mass="14827">MSGEAVKVAVRVRPFNSRSHDGFIEDDNGVLVGTGPKYASQRAVFDDLGQGVLNNAFEGYNCSLFAYGQTGSGKSYSMVGYGPNKGIVPITCDELFKAIEADKGDTKYEVTFSMLEIYNEQVRDLLIRNNPKGGLK</sequence>
<comment type="similarity">
    <text evidence="3">Belongs to the TRAFAC class myosin-kinesin ATPase superfamily. Kinesin family.</text>
</comment>
<dbReference type="GO" id="GO:0003777">
    <property type="term" value="F:microtubule motor activity"/>
    <property type="evidence" value="ECO:0007669"/>
    <property type="project" value="InterPro"/>
</dbReference>
<organism evidence="5 6">
    <name type="scientific">Trichoplax adhaerens</name>
    <name type="common">Trichoplax reptans</name>
    <dbReference type="NCBI Taxonomy" id="10228"/>
    <lineage>
        <taxon>Eukaryota</taxon>
        <taxon>Metazoa</taxon>
        <taxon>Placozoa</taxon>
        <taxon>Uniplacotomia</taxon>
        <taxon>Trichoplacea</taxon>
        <taxon>Trichoplacidae</taxon>
        <taxon>Trichoplax</taxon>
    </lineage>
</organism>